<organism evidence="3 4">
    <name type="scientific">Favolaschia claudopus</name>
    <dbReference type="NCBI Taxonomy" id="2862362"/>
    <lineage>
        <taxon>Eukaryota</taxon>
        <taxon>Fungi</taxon>
        <taxon>Dikarya</taxon>
        <taxon>Basidiomycota</taxon>
        <taxon>Agaricomycotina</taxon>
        <taxon>Agaricomycetes</taxon>
        <taxon>Agaricomycetidae</taxon>
        <taxon>Agaricales</taxon>
        <taxon>Marasmiineae</taxon>
        <taxon>Mycenaceae</taxon>
        <taxon>Favolaschia</taxon>
    </lineage>
</organism>
<proteinExistence type="predicted"/>
<accession>A0AAW0BGF5</accession>
<evidence type="ECO:0000256" key="2">
    <source>
        <dbReference type="SAM" id="SignalP"/>
    </source>
</evidence>
<feature type="signal peptide" evidence="2">
    <location>
        <begin position="1"/>
        <end position="24"/>
    </location>
</feature>
<feature type="compositionally biased region" description="Basic and acidic residues" evidence="1">
    <location>
        <begin position="108"/>
        <end position="124"/>
    </location>
</feature>
<feature type="chain" id="PRO_5043687548" evidence="2">
    <location>
        <begin position="25"/>
        <end position="603"/>
    </location>
</feature>
<keyword evidence="4" id="KW-1185">Reference proteome</keyword>
<evidence type="ECO:0000313" key="3">
    <source>
        <dbReference type="EMBL" id="KAK7025122.1"/>
    </source>
</evidence>
<dbReference type="AlphaFoldDB" id="A0AAW0BGF5"/>
<evidence type="ECO:0000256" key="1">
    <source>
        <dbReference type="SAM" id="MobiDB-lite"/>
    </source>
</evidence>
<feature type="region of interest" description="Disordered" evidence="1">
    <location>
        <begin position="103"/>
        <end position="124"/>
    </location>
</feature>
<sequence>MRAPLTSSVFLAVVFAVAVCFASANPFELKKEEINPDSPCTVRVWVRAEDLSPNHVSRGELRIKVLEQECANQVASVALRLQLDEFGEFKHLKVWPKVPSSDENTFESTKHSDGMGSDIHAHDDNDGLNDPKLWTIKAEERRAWTTEAILLQDPDLSEPIVTPFTVAVPAVNYPTVVERYGGRAGAALPVGQHSFSALSYRYIATVTFTDGHTENILAGYTAFIQSSKTNASRSAPFTRNVTFETTCTDDNPRKKGQEQRIEKCLPKEQRSVFVAEVTLQSGETVAQGQTLKGRVTIHTVKDGVTTFSEIHVAVDMVSRDRWAEAQTGTDGDSACSMIQLWPAQTQLWSESDYYSSIFPESRDDDSPTALAHIGASGDLTSSNPHFSFEIEIPRQTPMDFISYYSGVENRLQLRLTGLLPVDVVRCMHPDGRLELLEKEEEANAATTEERLWEMWTPIVGEPAVSALSIEYYRTSIMEATLPITIVSSEPSEQAIAHYLSPSGAVSPVLRSGLQMDMPASFPSAKPVFVVEDIANTSARLMQSRFLEWERRVSSMPDYPDPSKNYRKGNYVAVLWKKKIVAEEMGIWPPREGKVVGEGDGQRP</sequence>
<dbReference type="Proteomes" id="UP001362999">
    <property type="component" value="Unassembled WGS sequence"/>
</dbReference>
<reference evidence="3 4" key="1">
    <citation type="journal article" date="2024" name="J Genomics">
        <title>Draft genome sequencing and assembly of Favolaschia claudopus CIRM-BRFM 2984 isolated from oak limbs.</title>
        <authorList>
            <person name="Navarro D."/>
            <person name="Drula E."/>
            <person name="Chaduli D."/>
            <person name="Cazenave R."/>
            <person name="Ahrendt S."/>
            <person name="Wang J."/>
            <person name="Lipzen A."/>
            <person name="Daum C."/>
            <person name="Barry K."/>
            <person name="Grigoriev I.V."/>
            <person name="Favel A."/>
            <person name="Rosso M.N."/>
            <person name="Martin F."/>
        </authorList>
    </citation>
    <scope>NUCLEOTIDE SEQUENCE [LARGE SCALE GENOMIC DNA]</scope>
    <source>
        <strain evidence="3 4">CIRM-BRFM 2984</strain>
    </source>
</reference>
<comment type="caution">
    <text evidence="3">The sequence shown here is derived from an EMBL/GenBank/DDBJ whole genome shotgun (WGS) entry which is preliminary data.</text>
</comment>
<gene>
    <name evidence="3" type="ORF">R3P38DRAFT_3269847</name>
</gene>
<evidence type="ECO:0000313" key="4">
    <source>
        <dbReference type="Proteomes" id="UP001362999"/>
    </source>
</evidence>
<protein>
    <submittedName>
        <fullName evidence="3">Uncharacterized protein</fullName>
    </submittedName>
</protein>
<dbReference type="EMBL" id="JAWWNJ010000034">
    <property type="protein sequence ID" value="KAK7025122.1"/>
    <property type="molecule type" value="Genomic_DNA"/>
</dbReference>
<name>A0AAW0BGF5_9AGAR</name>
<keyword evidence="2" id="KW-0732">Signal</keyword>